<dbReference type="PANTHER" id="PTHR47961:SF1">
    <property type="entry name" value="ATP-DEPENDENT HELICASE MJ1401-RELATED"/>
    <property type="match status" value="1"/>
</dbReference>
<dbReference type="PROSITE" id="PS51194">
    <property type="entry name" value="HELICASE_CTER"/>
    <property type="match status" value="1"/>
</dbReference>
<dbReference type="GO" id="GO:0004386">
    <property type="term" value="F:helicase activity"/>
    <property type="evidence" value="ECO:0007669"/>
    <property type="project" value="UniProtKB-KW"/>
</dbReference>
<dbReference type="PANTHER" id="PTHR47961">
    <property type="entry name" value="DNA POLYMERASE THETA, PUTATIVE (AFU_ORTHOLOGUE AFUA_1G05260)-RELATED"/>
    <property type="match status" value="1"/>
</dbReference>
<keyword evidence="4" id="KW-0067">ATP-binding</keyword>
<feature type="domain" description="Helicase C-terminal" evidence="6">
    <location>
        <begin position="319"/>
        <end position="482"/>
    </location>
</feature>
<dbReference type="Proteomes" id="UP000256794">
    <property type="component" value="Unassembled WGS sequence"/>
</dbReference>
<evidence type="ECO:0000256" key="2">
    <source>
        <dbReference type="ARBA" id="ARBA00022801"/>
    </source>
</evidence>
<evidence type="ECO:0000313" key="8">
    <source>
        <dbReference type="Proteomes" id="UP000256794"/>
    </source>
</evidence>
<dbReference type="SMART" id="SM00487">
    <property type="entry name" value="DEXDc"/>
    <property type="match status" value="1"/>
</dbReference>
<keyword evidence="1" id="KW-0547">Nucleotide-binding</keyword>
<organism evidence="7 8">
    <name type="scientific">Paracoccus versutus</name>
    <name type="common">Thiobacillus versutus</name>
    <dbReference type="NCBI Taxonomy" id="34007"/>
    <lineage>
        <taxon>Bacteria</taxon>
        <taxon>Pseudomonadati</taxon>
        <taxon>Pseudomonadota</taxon>
        <taxon>Alphaproteobacteria</taxon>
        <taxon>Rhodobacterales</taxon>
        <taxon>Paracoccaceae</taxon>
        <taxon>Paracoccus</taxon>
    </lineage>
</organism>
<proteinExistence type="predicted"/>
<dbReference type="InterPro" id="IPR014001">
    <property type="entry name" value="Helicase_ATP-bd"/>
</dbReference>
<name>A0AAQ0KL61_PARVE</name>
<dbReference type="InterPro" id="IPR050474">
    <property type="entry name" value="Hel308_SKI2-like"/>
</dbReference>
<sequence length="990" mass="107462">MDRHPASIIIAPRSPRSAISLDRYVICGFIMKFTLPQNHGLASSVLGNELLLPSENGQPSLTDAQYDALAAGVARGEDVLVSAPTSTGKTLIGWWGVTSALAAGSRVVYLVSFRALAHQKFEEAQRLFLDTYLQGDRSSIVCATGDSVEDASGRKTSSPLSASIVVATYEKFLGLLSTGGPPRDLTDTTFICDEIQLIGEKNRGQNVELLLTLIKKSGWRQFIGLSAVLSDGDATSLSDWLELRLVRNPNREKKLTIECRSPERLITVSSSPSRDPVWDENRPRTTVALSTHEVLRELVSNANHRPVIVFCMKVDDTFDLASATAAVSSTTKVVATPSGVDIDNRLLEFLRKGIAYHNAELSEEERLFVEAQLASGGVDVVFATSTLAAGVNFPLGSAVFSSWKRWNFDRGRREAISRAEFQNMAGRVGRMGQASDEGKVVLCAAGSSELQEARRLMDMSNQDELGSGITPDDFGPLVLQILAGKLCASRDEAFALLTSTLSASREFNRNRAGLTHWRPKLDVHVDRLIGLGCLIEAGTLLTVTALGEAVARSGLKPETAIYFIDNSARLGAQLRNLLPAASGVGSEDDLVFVLAQAALASPEYSNSSGRASRIVSWRITQPNLVSNPYARRLDGMLFSRPWMGDVGAANGALLLADWAAGEARRAVEARVGGVRLGTVQAIARDVAWILTGVAEILSAVTSPTLADESKPAVLRSQETSQLVRQIIRPIRRQAARINLGLPGDILWASSLDLQDRPRRLSRPHLLALRTKGLVKAIDIMDGAPPADTARREALDATTNPRLANLVRDAARRWKQDDREYCRRIHLRRASVLGGSEVIEALYSARGNDFEKAFSALLDYLAIPYQLLDGPGKVGYPDFLVSIESFPGIVVELKSKARDDDFVAFNAATEVLSASELIGYRNNPCLTVCNPAVEPSVPRLIEACGRLSVVEVCDLAEAAVRMREGVLSRGDFYNWLSTPGIALREDLPHPH</sequence>
<dbReference type="Gene3D" id="3.40.50.300">
    <property type="entry name" value="P-loop containing nucleotide triphosphate hydrolases"/>
    <property type="match status" value="2"/>
</dbReference>
<dbReference type="InterPro" id="IPR027417">
    <property type="entry name" value="P-loop_NTPase"/>
</dbReference>
<evidence type="ECO:0000259" key="5">
    <source>
        <dbReference type="PROSITE" id="PS51192"/>
    </source>
</evidence>
<keyword evidence="3 7" id="KW-0347">Helicase</keyword>
<feature type="domain" description="Helicase ATP-binding" evidence="5">
    <location>
        <begin position="70"/>
        <end position="247"/>
    </location>
</feature>
<evidence type="ECO:0000256" key="4">
    <source>
        <dbReference type="ARBA" id="ARBA00022840"/>
    </source>
</evidence>
<dbReference type="EMBL" id="QUMX01000018">
    <property type="protein sequence ID" value="REG45839.1"/>
    <property type="molecule type" value="Genomic_DNA"/>
</dbReference>
<dbReference type="GO" id="GO:0005524">
    <property type="term" value="F:ATP binding"/>
    <property type="evidence" value="ECO:0007669"/>
    <property type="project" value="UniProtKB-KW"/>
</dbReference>
<dbReference type="InterPro" id="IPR011545">
    <property type="entry name" value="DEAD/DEAH_box_helicase_dom"/>
</dbReference>
<evidence type="ECO:0000256" key="1">
    <source>
        <dbReference type="ARBA" id="ARBA00022741"/>
    </source>
</evidence>
<dbReference type="GO" id="GO:0016787">
    <property type="term" value="F:hydrolase activity"/>
    <property type="evidence" value="ECO:0007669"/>
    <property type="project" value="UniProtKB-KW"/>
</dbReference>
<evidence type="ECO:0000259" key="6">
    <source>
        <dbReference type="PROSITE" id="PS51194"/>
    </source>
</evidence>
<dbReference type="SUPFAM" id="SSF52540">
    <property type="entry name" value="P-loop containing nucleoside triphosphate hydrolases"/>
    <property type="match status" value="1"/>
</dbReference>
<reference evidence="7 8" key="1">
    <citation type="submission" date="2018-08" db="EMBL/GenBank/DDBJ databases">
        <title>Genomic Encyclopedia of Archaeal and Bacterial Type Strains, Phase II (KMG-II): from individual species to whole genera.</title>
        <authorList>
            <person name="Goeker M."/>
        </authorList>
    </citation>
    <scope>NUCLEOTIDE SEQUENCE [LARGE SCALE GENOMIC DNA]</scope>
    <source>
        <strain evidence="7 8">DSM 582</strain>
    </source>
</reference>
<comment type="caution">
    <text evidence="7">The sequence shown here is derived from an EMBL/GenBank/DDBJ whole genome shotgun (WGS) entry which is preliminary data.</text>
</comment>
<dbReference type="SMART" id="SM00490">
    <property type="entry name" value="HELICc"/>
    <property type="match status" value="1"/>
</dbReference>
<dbReference type="GO" id="GO:0003676">
    <property type="term" value="F:nucleic acid binding"/>
    <property type="evidence" value="ECO:0007669"/>
    <property type="project" value="InterPro"/>
</dbReference>
<dbReference type="InterPro" id="IPR001650">
    <property type="entry name" value="Helicase_C-like"/>
</dbReference>
<keyword evidence="8" id="KW-1185">Reference proteome</keyword>
<keyword evidence="2" id="KW-0378">Hydrolase</keyword>
<dbReference type="Pfam" id="PF00271">
    <property type="entry name" value="Helicase_C"/>
    <property type="match status" value="1"/>
</dbReference>
<evidence type="ECO:0000256" key="3">
    <source>
        <dbReference type="ARBA" id="ARBA00022806"/>
    </source>
</evidence>
<accession>A0AAQ0KL61</accession>
<evidence type="ECO:0000313" key="7">
    <source>
        <dbReference type="EMBL" id="REG45839.1"/>
    </source>
</evidence>
<gene>
    <name evidence="7" type="ORF">ATH84_10186</name>
</gene>
<protein>
    <submittedName>
        <fullName evidence="7">Helicase</fullName>
    </submittedName>
</protein>
<dbReference type="Gene3D" id="1.10.3380.30">
    <property type="match status" value="1"/>
</dbReference>
<dbReference type="AlphaFoldDB" id="A0AAQ0KL61"/>
<dbReference type="Pfam" id="PF00270">
    <property type="entry name" value="DEAD"/>
    <property type="match status" value="1"/>
</dbReference>
<dbReference type="PROSITE" id="PS51192">
    <property type="entry name" value="HELICASE_ATP_BIND_1"/>
    <property type="match status" value="1"/>
</dbReference>